<accession>A0A0W8CHN5</accession>
<dbReference type="Proteomes" id="UP000052943">
    <property type="component" value="Unassembled WGS sequence"/>
</dbReference>
<evidence type="ECO:0000256" key="3">
    <source>
        <dbReference type="SAM" id="MobiDB-lite"/>
    </source>
</evidence>
<dbReference type="InterPro" id="IPR000873">
    <property type="entry name" value="AMP-dep_synth/lig_dom"/>
</dbReference>
<feature type="compositionally biased region" description="Basic and acidic residues" evidence="3">
    <location>
        <begin position="470"/>
        <end position="482"/>
    </location>
</feature>
<evidence type="ECO:0000313" key="8">
    <source>
        <dbReference type="Proteomes" id="UP000052943"/>
    </source>
</evidence>
<comment type="similarity">
    <text evidence="1">Belongs to the ATP-dependent AMP-binding enzyme family.</text>
</comment>
<dbReference type="Gene3D" id="3.40.50.12780">
    <property type="entry name" value="N-terminal domain of ligase-like"/>
    <property type="match status" value="1"/>
</dbReference>
<evidence type="ECO:0000256" key="2">
    <source>
        <dbReference type="SAM" id="Coils"/>
    </source>
</evidence>
<dbReference type="STRING" id="4790.A0A0W8CHN5"/>
<sequence length="1089" mass="122286">MLRGLSRQRFPIHRLHLSSRREIASYTEQYRRSLEKPEEFWAEAAQDIEWFKPWSKTLDTASGPSSRWFTGGEMNTCYNALDVHVNSGRGDVVALHYDSPLTSTKTTMTYSQLLKEVSTFAGGLQKLGVKKGDCVVIYMPAVLETTVAMLACARLGAVHSVVFGGFATLELAARIEDAKPKLIISASCGVEPKGIIDYGPLLNGAIERSTWKPNKVVMMQRDLCPFPMTKGRDVDWRDVMAMGNPVDAVPVLATDPLYILYTSGTTGRPKGVVRDNGGHAVALKWAMRNVFDIAPEDAFFAASDMGWTVGHSLVVYGPLVHGCTSVLYAGKPVGTPDAGAYWRLITEYGIKSMFTAPTALRAIRKEDPHALLLKEKKQEIRKTFQSMFVAGERGDPKTFNFFSEELGVPLIDHWWQTETGWPITAPCLGMQNDDLTEDGHPRIKVGSVARPVPGWDVQLLTADSTDDDENHGHNHEKEEKDAELVVKLPLPPGALTTLHNNPDDFYAKYFKRFPGYYHTGDTGHIDEEGFVYVMSRTDDVINVAGHRITTGSIEEVIIEIPEVVECAVFGVSDPLKGHVPVALLVIDKKIDRPKEEIIEQVVRDVREQMGSFVCLKSVGLVNALPKTRSGKVMRATIQAVADSAPFRMPATIDNVAVLDDIRGVLQKLGYAKKKSVLSHAMSCQDAAFLEEVDDFLVSFDLPIFPALQSLDIGHGDEVSATDAVKKEAAQPLNNAKKSKGRKTKEELDPAAKHELEKAKDRKRRSVYRERRRVEKERLQQQVGELTAELTQLQRANEAERSLASSAWEMVAKRQLLARVNAEDEQRRLITAIESRAALIYEFQSAMHNNLNNDHDDGAYQHKRIRLEPSDAEFFKAFVMDLDHFYAQTDEALRNYGLYSTDAGWDQPRRQWKEDGKTGYHVYTDKYTLPFPFQQVCRFSWQVAQMQHRQEDREHFDGVDDPENTSAFKFRVTTRLNSGRSVSVLQHAVVRRYVRDDRAVVVWRSFTEGEGMFTGMHADESGWCVSIPLSSSPESNTLIRTIMRHVPMHFRSKSTEDVAARQFTGLLLESGTEDACEIGNRMEKLLLQDK</sequence>
<feature type="coiled-coil region" evidence="2">
    <location>
        <begin position="768"/>
        <end position="802"/>
    </location>
</feature>
<dbReference type="PROSITE" id="PS00455">
    <property type="entry name" value="AMP_BINDING"/>
    <property type="match status" value="1"/>
</dbReference>
<dbReference type="AlphaFoldDB" id="A0A0W8CHN5"/>
<organism evidence="7 8">
    <name type="scientific">Phytophthora nicotianae</name>
    <name type="common">Potato buckeye rot agent</name>
    <name type="synonym">Phytophthora parasitica</name>
    <dbReference type="NCBI Taxonomy" id="4792"/>
    <lineage>
        <taxon>Eukaryota</taxon>
        <taxon>Sar</taxon>
        <taxon>Stramenopiles</taxon>
        <taxon>Oomycota</taxon>
        <taxon>Peronosporomycetes</taxon>
        <taxon>Peronosporales</taxon>
        <taxon>Peronosporaceae</taxon>
        <taxon>Phytophthora</taxon>
    </lineage>
</organism>
<evidence type="ECO:0000259" key="4">
    <source>
        <dbReference type="Pfam" id="PF00501"/>
    </source>
</evidence>
<dbReference type="InterPro" id="IPR032387">
    <property type="entry name" value="ACAS_N"/>
</dbReference>
<reference evidence="7 8" key="1">
    <citation type="submission" date="2015-11" db="EMBL/GenBank/DDBJ databases">
        <title>Genomes and virulence difference between two physiological races of Phytophthora nicotianae.</title>
        <authorList>
            <person name="Liu H."/>
            <person name="Ma X."/>
            <person name="Yu H."/>
            <person name="Fang D."/>
            <person name="Li Y."/>
            <person name="Wang X."/>
            <person name="Wang W."/>
            <person name="Dong Y."/>
            <person name="Xiao B."/>
        </authorList>
    </citation>
    <scope>NUCLEOTIDE SEQUENCE [LARGE SCALE GENOMIC DNA]</scope>
    <source>
        <strain evidence="8">race 0</strain>
    </source>
</reference>
<comment type="caution">
    <text evidence="7">The sequence shown here is derived from an EMBL/GenBank/DDBJ whole genome shotgun (WGS) entry which is preliminary data.</text>
</comment>
<feature type="region of interest" description="Disordered" evidence="3">
    <location>
        <begin position="724"/>
        <end position="768"/>
    </location>
</feature>
<dbReference type="Pfam" id="PF16177">
    <property type="entry name" value="ACAS_N"/>
    <property type="match status" value="1"/>
</dbReference>
<dbReference type="InterPro" id="IPR025110">
    <property type="entry name" value="AMP-bd_C"/>
</dbReference>
<dbReference type="OrthoDB" id="3352408at2759"/>
<evidence type="ECO:0000313" key="7">
    <source>
        <dbReference type="EMBL" id="KUF83640.1"/>
    </source>
</evidence>
<dbReference type="Pfam" id="PF00501">
    <property type="entry name" value="AMP-binding"/>
    <property type="match status" value="1"/>
</dbReference>
<name>A0A0W8CHN5_PHYNI</name>
<dbReference type="EMBL" id="LNFO01003154">
    <property type="protein sequence ID" value="KUF83640.1"/>
    <property type="molecule type" value="Genomic_DNA"/>
</dbReference>
<dbReference type="InterPro" id="IPR045851">
    <property type="entry name" value="AMP-bd_C_sf"/>
</dbReference>
<evidence type="ECO:0000259" key="5">
    <source>
        <dbReference type="Pfam" id="PF13193"/>
    </source>
</evidence>
<feature type="domain" description="AMP-dependent synthetase/ligase" evidence="4">
    <location>
        <begin position="89"/>
        <end position="463"/>
    </location>
</feature>
<dbReference type="Gene3D" id="3.30.300.30">
    <property type="match status" value="1"/>
</dbReference>
<dbReference type="InterPro" id="IPR020845">
    <property type="entry name" value="AMP-binding_CS"/>
</dbReference>
<evidence type="ECO:0000256" key="1">
    <source>
        <dbReference type="ARBA" id="ARBA00006432"/>
    </source>
</evidence>
<gene>
    <name evidence="7" type="ORF">AM587_10012316</name>
</gene>
<feature type="domain" description="Acetyl-coenzyme A synthetase N-terminal" evidence="6">
    <location>
        <begin position="26"/>
        <end position="80"/>
    </location>
</feature>
<dbReference type="PANTHER" id="PTHR43347">
    <property type="entry name" value="ACYL-COA SYNTHETASE"/>
    <property type="match status" value="1"/>
</dbReference>
<dbReference type="PANTHER" id="PTHR43347:SF3">
    <property type="entry name" value="ACYL-COA SYNTHETASE SHORT-CHAIN FAMILY MEMBER 3, MITOCHONDRIAL"/>
    <property type="match status" value="1"/>
</dbReference>
<dbReference type="InterPro" id="IPR042099">
    <property type="entry name" value="ANL_N_sf"/>
</dbReference>
<feature type="compositionally biased region" description="Basic and acidic residues" evidence="3">
    <location>
        <begin position="743"/>
        <end position="759"/>
    </location>
</feature>
<dbReference type="SUPFAM" id="SSF56801">
    <property type="entry name" value="Acetyl-CoA synthetase-like"/>
    <property type="match status" value="1"/>
</dbReference>
<dbReference type="Pfam" id="PF13193">
    <property type="entry name" value="AMP-binding_C"/>
    <property type="match status" value="1"/>
</dbReference>
<evidence type="ECO:0000259" key="6">
    <source>
        <dbReference type="Pfam" id="PF16177"/>
    </source>
</evidence>
<proteinExistence type="inferred from homology"/>
<protein>
    <submittedName>
        <fullName evidence="7">Acyl-CoA synthetase short-chain family member 3</fullName>
    </submittedName>
</protein>
<feature type="region of interest" description="Disordered" evidence="3">
    <location>
        <begin position="463"/>
        <end position="482"/>
    </location>
</feature>
<keyword evidence="2" id="KW-0175">Coiled coil</keyword>
<dbReference type="GO" id="GO:0050218">
    <property type="term" value="F:propionate-CoA ligase activity"/>
    <property type="evidence" value="ECO:0007669"/>
    <property type="project" value="TreeGrafter"/>
</dbReference>
<feature type="domain" description="AMP-binding enzyme C-terminal" evidence="5">
    <location>
        <begin position="553"/>
        <end position="631"/>
    </location>
</feature>